<protein>
    <submittedName>
        <fullName evidence="2">Uncharacterized protein</fullName>
    </submittedName>
</protein>
<dbReference type="EMBL" id="LNRQ01000005">
    <property type="protein sequence ID" value="KZM96484.1"/>
    <property type="molecule type" value="Genomic_DNA"/>
</dbReference>
<dbReference type="EMBL" id="CP093347">
    <property type="protein sequence ID" value="WOH03167.1"/>
    <property type="molecule type" value="Genomic_DNA"/>
</dbReference>
<reference evidence="3" key="2">
    <citation type="submission" date="2022-03" db="EMBL/GenBank/DDBJ databases">
        <title>Draft title - Genomic analysis of global carrot germplasm unveils the trajectory of domestication and the origin of high carotenoid orange carrot.</title>
        <authorList>
            <person name="Iorizzo M."/>
            <person name="Ellison S."/>
            <person name="Senalik D."/>
            <person name="Macko-Podgorni A."/>
            <person name="Grzebelus D."/>
            <person name="Bostan H."/>
            <person name="Rolling W."/>
            <person name="Curaba J."/>
            <person name="Simon P."/>
        </authorList>
    </citation>
    <scope>NUCLEOTIDE SEQUENCE</scope>
    <source>
        <tissue evidence="3">Leaf</tissue>
    </source>
</reference>
<evidence type="ECO:0000313" key="3">
    <source>
        <dbReference type="EMBL" id="WOH03167.1"/>
    </source>
</evidence>
<dbReference type="Proteomes" id="UP000077755">
    <property type="component" value="Chromosome 5"/>
</dbReference>
<keyword evidence="1" id="KW-0732">Signal</keyword>
<evidence type="ECO:0000313" key="4">
    <source>
        <dbReference type="Proteomes" id="UP000077755"/>
    </source>
</evidence>
<dbReference type="Gramene" id="KZM96484">
    <property type="protein sequence ID" value="KZM96484"/>
    <property type="gene ID" value="DCAR_019726"/>
</dbReference>
<evidence type="ECO:0000256" key="1">
    <source>
        <dbReference type="SAM" id="SignalP"/>
    </source>
</evidence>
<organism evidence="2">
    <name type="scientific">Daucus carota subsp. sativus</name>
    <name type="common">Carrot</name>
    <dbReference type="NCBI Taxonomy" id="79200"/>
    <lineage>
        <taxon>Eukaryota</taxon>
        <taxon>Viridiplantae</taxon>
        <taxon>Streptophyta</taxon>
        <taxon>Embryophyta</taxon>
        <taxon>Tracheophyta</taxon>
        <taxon>Spermatophyta</taxon>
        <taxon>Magnoliopsida</taxon>
        <taxon>eudicotyledons</taxon>
        <taxon>Gunneridae</taxon>
        <taxon>Pentapetalae</taxon>
        <taxon>asterids</taxon>
        <taxon>campanulids</taxon>
        <taxon>Apiales</taxon>
        <taxon>Apiaceae</taxon>
        <taxon>Apioideae</taxon>
        <taxon>Scandiceae</taxon>
        <taxon>Daucinae</taxon>
        <taxon>Daucus</taxon>
        <taxon>Daucus sect. Daucus</taxon>
    </lineage>
</organism>
<reference evidence="2" key="1">
    <citation type="journal article" date="2016" name="Nat. Genet.">
        <title>A high-quality carrot genome assembly provides new insights into carotenoid accumulation and asterid genome evolution.</title>
        <authorList>
            <person name="Iorizzo M."/>
            <person name="Ellison S."/>
            <person name="Senalik D."/>
            <person name="Zeng P."/>
            <person name="Satapoomin P."/>
            <person name="Huang J."/>
            <person name="Bowman M."/>
            <person name="Iovene M."/>
            <person name="Sanseverino W."/>
            <person name="Cavagnaro P."/>
            <person name="Yildiz M."/>
            <person name="Macko-Podgorni A."/>
            <person name="Moranska E."/>
            <person name="Grzebelus E."/>
            <person name="Grzebelus D."/>
            <person name="Ashrafi H."/>
            <person name="Zheng Z."/>
            <person name="Cheng S."/>
            <person name="Spooner D."/>
            <person name="Van Deynze A."/>
            <person name="Simon P."/>
        </authorList>
    </citation>
    <scope>NUCLEOTIDE SEQUENCE [LARGE SCALE GENOMIC DNA]</scope>
    <source>
        <tissue evidence="2">Leaf</tissue>
    </source>
</reference>
<evidence type="ECO:0000313" key="2">
    <source>
        <dbReference type="EMBL" id="KZM96484.1"/>
    </source>
</evidence>
<sequence length="98" mass="10350">MKLNTFLLLGLLLSLVLLVSSNALETPKDENKEAVMVALVAIEAVMAALEAAEAVMAALEAVTAAPVTEAAVMEAGEFPEVVKPTLDQLCRYKCTPCM</sequence>
<gene>
    <name evidence="2" type="ORF">DCAR_019726</name>
    <name evidence="3" type="ORF">DCAR_0522561</name>
</gene>
<feature type="chain" id="PRO_5007855010" evidence="1">
    <location>
        <begin position="24"/>
        <end position="98"/>
    </location>
</feature>
<proteinExistence type="predicted"/>
<keyword evidence="4" id="KW-1185">Reference proteome</keyword>
<dbReference type="AlphaFoldDB" id="A0A164ZVS1"/>
<accession>A0A164ZVS1</accession>
<feature type="signal peptide" evidence="1">
    <location>
        <begin position="1"/>
        <end position="23"/>
    </location>
</feature>
<name>A0A164ZVS1_DAUCS</name>